<dbReference type="OrthoDB" id="887338at2"/>
<accession>A0A4Z0Q182</accession>
<dbReference type="SUPFAM" id="SSF47413">
    <property type="entry name" value="lambda repressor-like DNA-binding domains"/>
    <property type="match status" value="1"/>
</dbReference>
<evidence type="ECO:0000259" key="1">
    <source>
        <dbReference type="PROSITE" id="PS50943"/>
    </source>
</evidence>
<reference evidence="2 3" key="1">
    <citation type="submission" date="2019-04" db="EMBL/GenBank/DDBJ databases">
        <authorList>
            <person name="Feng G."/>
            <person name="Zhang J."/>
            <person name="Zhu H."/>
        </authorList>
    </citation>
    <scope>NUCLEOTIDE SEQUENCE [LARGE SCALE GENOMIC DNA]</scope>
    <source>
        <strain evidence="2 3">9PBR-1</strain>
    </source>
</reference>
<protein>
    <recommendedName>
        <fullName evidence="1">HTH cro/C1-type domain-containing protein</fullName>
    </recommendedName>
</protein>
<dbReference type="RefSeq" id="WP_135397805.1">
    <property type="nucleotide sequence ID" value="NZ_SRMB01000005.1"/>
</dbReference>
<dbReference type="CDD" id="cd00093">
    <property type="entry name" value="HTH_XRE"/>
    <property type="match status" value="1"/>
</dbReference>
<dbReference type="InterPro" id="IPR010982">
    <property type="entry name" value="Lambda_DNA-bd_dom_sf"/>
</dbReference>
<dbReference type="EMBL" id="SRMB01000005">
    <property type="protein sequence ID" value="TGE22923.1"/>
    <property type="molecule type" value="Genomic_DNA"/>
</dbReference>
<gene>
    <name evidence="2" type="ORF">E5K02_21405</name>
</gene>
<proteinExistence type="predicted"/>
<evidence type="ECO:0000313" key="2">
    <source>
        <dbReference type="EMBL" id="TGE22923.1"/>
    </source>
</evidence>
<dbReference type="GO" id="GO:0003677">
    <property type="term" value="F:DNA binding"/>
    <property type="evidence" value="ECO:0007669"/>
    <property type="project" value="InterPro"/>
</dbReference>
<dbReference type="PROSITE" id="PS50943">
    <property type="entry name" value="HTH_CROC1"/>
    <property type="match status" value="1"/>
</dbReference>
<name>A0A4Z0Q182_9BACT</name>
<evidence type="ECO:0000313" key="3">
    <source>
        <dbReference type="Proteomes" id="UP000298471"/>
    </source>
</evidence>
<comment type="caution">
    <text evidence="2">The sequence shown here is derived from an EMBL/GenBank/DDBJ whole genome shotgun (WGS) entry which is preliminary data.</text>
</comment>
<feature type="domain" description="HTH cro/C1-type" evidence="1">
    <location>
        <begin position="11"/>
        <end position="47"/>
    </location>
</feature>
<sequence>MAIPISPEPLLLVVRAYYGFSQTEVAEFLGVSRGQVALVETGRRLLSSVGEKRLRFLSTCLSNFVPSQAEMFPFSAPTAWEPLQCYQRKCLRQAHGLRQELARLQMLAMQCQRRLQDMPVLRAALAQELPTADLQTWLHQREEQAHAGLTECGPAAQALLQMRINTLESQAADATRKLGAIRRPLSKARPRL</sequence>
<dbReference type="Proteomes" id="UP000298471">
    <property type="component" value="Unassembled WGS sequence"/>
</dbReference>
<dbReference type="AlphaFoldDB" id="A0A4Z0Q182"/>
<dbReference type="InterPro" id="IPR001387">
    <property type="entry name" value="Cro/C1-type_HTH"/>
</dbReference>
<organism evidence="2 3">
    <name type="scientific">Hymenobacter metallicola</name>
    <dbReference type="NCBI Taxonomy" id="2563114"/>
    <lineage>
        <taxon>Bacteria</taxon>
        <taxon>Pseudomonadati</taxon>
        <taxon>Bacteroidota</taxon>
        <taxon>Cytophagia</taxon>
        <taxon>Cytophagales</taxon>
        <taxon>Hymenobacteraceae</taxon>
        <taxon>Hymenobacter</taxon>
    </lineage>
</organism>
<keyword evidence="3" id="KW-1185">Reference proteome</keyword>